<dbReference type="InterPro" id="IPR010998">
    <property type="entry name" value="Integrase_recombinase_N"/>
</dbReference>
<gene>
    <name evidence="4" type="ORF">A4G28_08270</name>
</gene>
<evidence type="ECO:0000313" key="5">
    <source>
        <dbReference type="Proteomes" id="UP000077342"/>
    </source>
</evidence>
<organism evidence="4 5">
    <name type="scientific">Mycobacterium ostraviense</name>
    <dbReference type="NCBI Taxonomy" id="2738409"/>
    <lineage>
        <taxon>Bacteria</taxon>
        <taxon>Bacillati</taxon>
        <taxon>Actinomycetota</taxon>
        <taxon>Actinomycetes</taxon>
        <taxon>Mycobacteriales</taxon>
        <taxon>Mycobacteriaceae</taxon>
        <taxon>Mycobacterium</taxon>
    </lineage>
</organism>
<dbReference type="InterPro" id="IPR044068">
    <property type="entry name" value="CB"/>
</dbReference>
<evidence type="ECO:0000256" key="2">
    <source>
        <dbReference type="PROSITE-ProRule" id="PRU01248"/>
    </source>
</evidence>
<dbReference type="Pfam" id="PF14659">
    <property type="entry name" value="Phage_int_SAM_3"/>
    <property type="match status" value="1"/>
</dbReference>
<accession>A0A162CZ52</accession>
<name>A0A162CZ52_9MYCO</name>
<dbReference type="Proteomes" id="UP000077342">
    <property type="component" value="Unassembled WGS sequence"/>
</dbReference>
<evidence type="ECO:0000256" key="1">
    <source>
        <dbReference type="ARBA" id="ARBA00023125"/>
    </source>
</evidence>
<sequence length="131" mass="14679">MTVAQWVRHHIDHLTGVEQYTLDVYERYLANDIAPFLGDIPLKSLTAADIARWVKPMESTPSAKTKRLPAPKTIRDGDDMRMLSRDEFDRLLAPATAEPWRPLLHFLVASGCRWGEATALNPPMSTATPAP</sequence>
<dbReference type="GO" id="GO:0015074">
    <property type="term" value="P:DNA integration"/>
    <property type="evidence" value="ECO:0007669"/>
    <property type="project" value="InterPro"/>
</dbReference>
<proteinExistence type="predicted"/>
<dbReference type="AlphaFoldDB" id="A0A162CZ52"/>
<reference evidence="5" key="1">
    <citation type="submission" date="2016-04" db="EMBL/GenBank/DDBJ databases">
        <authorList>
            <person name="Strapagiel D."/>
            <person name="Borowka P."/>
            <person name="Marciniak B."/>
            <person name="Bakula Z."/>
            <person name="Van Ingen J."/>
            <person name="Safianowska A."/>
            <person name="Dziadek J."/>
            <person name="Jagielski T."/>
        </authorList>
    </citation>
    <scope>NUCLEOTIDE SEQUENCE [LARGE SCALE GENOMIC DNA]</scope>
    <source>
        <strain evidence="5">1010001458</strain>
    </source>
</reference>
<dbReference type="Gene3D" id="1.10.150.130">
    <property type="match status" value="1"/>
</dbReference>
<dbReference type="RefSeq" id="WP_306316095.1">
    <property type="nucleotide sequence ID" value="NZ_CP089224.1"/>
</dbReference>
<keyword evidence="5" id="KW-1185">Reference proteome</keyword>
<evidence type="ECO:0000313" key="4">
    <source>
        <dbReference type="EMBL" id="KZS62555.1"/>
    </source>
</evidence>
<comment type="caution">
    <text evidence="4">The sequence shown here is derived from an EMBL/GenBank/DDBJ whole genome shotgun (WGS) entry which is preliminary data.</text>
</comment>
<evidence type="ECO:0000259" key="3">
    <source>
        <dbReference type="PROSITE" id="PS51900"/>
    </source>
</evidence>
<protein>
    <recommendedName>
        <fullName evidence="3">Core-binding (CB) domain-containing protein</fullName>
    </recommendedName>
</protein>
<keyword evidence="1 2" id="KW-0238">DNA-binding</keyword>
<dbReference type="InterPro" id="IPR004107">
    <property type="entry name" value="Integrase_SAM-like_N"/>
</dbReference>
<dbReference type="PROSITE" id="PS51900">
    <property type="entry name" value="CB"/>
    <property type="match status" value="1"/>
</dbReference>
<dbReference type="EMBL" id="LWCI01000105">
    <property type="protein sequence ID" value="KZS62555.1"/>
    <property type="molecule type" value="Genomic_DNA"/>
</dbReference>
<dbReference type="SUPFAM" id="SSF56349">
    <property type="entry name" value="DNA breaking-rejoining enzymes"/>
    <property type="match status" value="1"/>
</dbReference>
<dbReference type="GO" id="GO:0003677">
    <property type="term" value="F:DNA binding"/>
    <property type="evidence" value="ECO:0007669"/>
    <property type="project" value="UniProtKB-UniRule"/>
</dbReference>
<dbReference type="InterPro" id="IPR011010">
    <property type="entry name" value="DNA_brk_join_enz"/>
</dbReference>
<feature type="domain" description="Core-binding (CB)" evidence="3">
    <location>
        <begin position="1"/>
        <end position="79"/>
    </location>
</feature>